<reference evidence="2" key="1">
    <citation type="journal article" date="2014" name="Science">
        <title>Ancient hybridizations among the ancestral genomes of bread wheat.</title>
        <authorList>
            <consortium name="International Wheat Genome Sequencing Consortium,"/>
            <person name="Marcussen T."/>
            <person name="Sandve S.R."/>
            <person name="Heier L."/>
            <person name="Spannagl M."/>
            <person name="Pfeifer M."/>
            <person name="Jakobsen K.S."/>
            <person name="Wulff B.B."/>
            <person name="Steuernagel B."/>
            <person name="Mayer K.F."/>
            <person name="Olsen O.A."/>
        </authorList>
    </citation>
    <scope>NUCLEOTIDE SEQUENCE [LARGE SCALE GENOMIC DNA]</scope>
    <source>
        <strain evidence="2">cv. AL8/78</strain>
    </source>
</reference>
<evidence type="ECO:0000313" key="1">
    <source>
        <dbReference type="EnsemblPlants" id="AET7Gv20740900.21"/>
    </source>
</evidence>
<dbReference type="Pfam" id="PF01263">
    <property type="entry name" value="Aldose_epim"/>
    <property type="match status" value="1"/>
</dbReference>
<sequence>ITCSLVVWNPWDKKAKAMQDFGDSEYKHMLCVEPAAVEKPITLKPGEEWKGRLGLSAVPSSYCSGQLDPLKVLHG</sequence>
<dbReference type="SUPFAM" id="SSF74650">
    <property type="entry name" value="Galactose mutarotase-like"/>
    <property type="match status" value="1"/>
</dbReference>
<dbReference type="PANTHER" id="PTHR11122">
    <property type="entry name" value="APOSPORY-ASSOCIATED PROTEIN C-RELATED"/>
    <property type="match status" value="1"/>
</dbReference>
<reference evidence="1" key="4">
    <citation type="submission" date="2019-03" db="UniProtKB">
        <authorList>
            <consortium name="EnsemblPlants"/>
        </authorList>
    </citation>
    <scope>IDENTIFICATION</scope>
</reference>
<name>A0A453RWK6_AEGTS</name>
<reference evidence="1" key="5">
    <citation type="journal article" date="2021" name="G3 (Bethesda)">
        <title>Aegilops tauschii genome assembly Aet v5.0 features greater sequence contiguity and improved annotation.</title>
        <authorList>
            <person name="Wang L."/>
            <person name="Zhu T."/>
            <person name="Rodriguez J.C."/>
            <person name="Deal K.R."/>
            <person name="Dubcovsky J."/>
            <person name="McGuire P.E."/>
            <person name="Lux T."/>
            <person name="Spannagl M."/>
            <person name="Mayer K.F.X."/>
            <person name="Baldrich P."/>
            <person name="Meyers B.C."/>
            <person name="Huo N."/>
            <person name="Gu Y.Q."/>
            <person name="Zhou H."/>
            <person name="Devos K.M."/>
            <person name="Bennetzen J.L."/>
            <person name="Unver T."/>
            <person name="Budak H."/>
            <person name="Gulick P.J."/>
            <person name="Galiba G."/>
            <person name="Kalapos B."/>
            <person name="Nelson D.R."/>
            <person name="Li P."/>
            <person name="You F.M."/>
            <person name="Luo M.C."/>
            <person name="Dvorak J."/>
        </authorList>
    </citation>
    <scope>NUCLEOTIDE SEQUENCE [LARGE SCALE GENOMIC DNA]</scope>
    <source>
        <strain evidence="1">cv. AL8/78</strain>
    </source>
</reference>
<dbReference type="InterPro" id="IPR011013">
    <property type="entry name" value="Gal_mutarotase_sf_dom"/>
</dbReference>
<organism evidence="1 2">
    <name type="scientific">Aegilops tauschii subsp. strangulata</name>
    <name type="common">Goatgrass</name>
    <dbReference type="NCBI Taxonomy" id="200361"/>
    <lineage>
        <taxon>Eukaryota</taxon>
        <taxon>Viridiplantae</taxon>
        <taxon>Streptophyta</taxon>
        <taxon>Embryophyta</taxon>
        <taxon>Tracheophyta</taxon>
        <taxon>Spermatophyta</taxon>
        <taxon>Magnoliopsida</taxon>
        <taxon>Liliopsida</taxon>
        <taxon>Poales</taxon>
        <taxon>Poaceae</taxon>
        <taxon>BOP clade</taxon>
        <taxon>Pooideae</taxon>
        <taxon>Triticodae</taxon>
        <taxon>Triticeae</taxon>
        <taxon>Triticinae</taxon>
        <taxon>Aegilops</taxon>
    </lineage>
</organism>
<reference evidence="1" key="3">
    <citation type="journal article" date="2017" name="Nature">
        <title>Genome sequence of the progenitor of the wheat D genome Aegilops tauschii.</title>
        <authorList>
            <person name="Luo M.C."/>
            <person name="Gu Y.Q."/>
            <person name="Puiu D."/>
            <person name="Wang H."/>
            <person name="Twardziok S.O."/>
            <person name="Deal K.R."/>
            <person name="Huo N."/>
            <person name="Zhu T."/>
            <person name="Wang L."/>
            <person name="Wang Y."/>
            <person name="McGuire P.E."/>
            <person name="Liu S."/>
            <person name="Long H."/>
            <person name="Ramasamy R.K."/>
            <person name="Rodriguez J.C."/>
            <person name="Van S.L."/>
            <person name="Yuan L."/>
            <person name="Wang Z."/>
            <person name="Xia Z."/>
            <person name="Xiao L."/>
            <person name="Anderson O.D."/>
            <person name="Ouyang S."/>
            <person name="Liang Y."/>
            <person name="Zimin A.V."/>
            <person name="Pertea G."/>
            <person name="Qi P."/>
            <person name="Bennetzen J.L."/>
            <person name="Dai X."/>
            <person name="Dawson M.W."/>
            <person name="Muller H.G."/>
            <person name="Kugler K."/>
            <person name="Rivarola-Duarte L."/>
            <person name="Spannagl M."/>
            <person name="Mayer K.F.X."/>
            <person name="Lu F.H."/>
            <person name="Bevan M.W."/>
            <person name="Leroy P."/>
            <person name="Li P."/>
            <person name="You F.M."/>
            <person name="Sun Q."/>
            <person name="Liu Z."/>
            <person name="Lyons E."/>
            <person name="Wicker T."/>
            <person name="Salzberg S.L."/>
            <person name="Devos K.M."/>
            <person name="Dvorak J."/>
        </authorList>
    </citation>
    <scope>NUCLEOTIDE SEQUENCE [LARGE SCALE GENOMIC DNA]</scope>
    <source>
        <strain evidence="1">cv. AL8/78</strain>
    </source>
</reference>
<protein>
    <recommendedName>
        <fullName evidence="3">Glucose-6-phosphate 1-epimerase</fullName>
    </recommendedName>
</protein>
<dbReference type="Gene3D" id="2.70.98.10">
    <property type="match status" value="1"/>
</dbReference>
<dbReference type="Proteomes" id="UP000015105">
    <property type="component" value="Chromosome 7D"/>
</dbReference>
<dbReference type="InterPro" id="IPR014718">
    <property type="entry name" value="GH-type_carb-bd"/>
</dbReference>
<dbReference type="AlphaFoldDB" id="A0A453RWK6"/>
<accession>A0A453RWK6</accession>
<dbReference type="InterPro" id="IPR008183">
    <property type="entry name" value="Aldose_1/G6P_1-epimerase"/>
</dbReference>
<evidence type="ECO:0008006" key="3">
    <source>
        <dbReference type="Google" id="ProtNLM"/>
    </source>
</evidence>
<dbReference type="PANTHER" id="PTHR11122:SF35">
    <property type="entry name" value="GLUCOSE-6-PHOSPHATE 1-EPIMERASE"/>
    <property type="match status" value="1"/>
</dbReference>
<dbReference type="GO" id="GO:0030246">
    <property type="term" value="F:carbohydrate binding"/>
    <property type="evidence" value="ECO:0007669"/>
    <property type="project" value="InterPro"/>
</dbReference>
<dbReference type="GO" id="GO:0005975">
    <property type="term" value="P:carbohydrate metabolic process"/>
    <property type="evidence" value="ECO:0007669"/>
    <property type="project" value="InterPro"/>
</dbReference>
<reference evidence="2" key="2">
    <citation type="journal article" date="2017" name="Nat. Plants">
        <title>The Aegilops tauschii genome reveals multiple impacts of transposons.</title>
        <authorList>
            <person name="Zhao G."/>
            <person name="Zou C."/>
            <person name="Li K."/>
            <person name="Wang K."/>
            <person name="Li T."/>
            <person name="Gao L."/>
            <person name="Zhang X."/>
            <person name="Wang H."/>
            <person name="Yang Z."/>
            <person name="Liu X."/>
            <person name="Jiang W."/>
            <person name="Mao L."/>
            <person name="Kong X."/>
            <person name="Jiao Y."/>
            <person name="Jia J."/>
        </authorList>
    </citation>
    <scope>NUCLEOTIDE SEQUENCE [LARGE SCALE GENOMIC DNA]</scope>
    <source>
        <strain evidence="2">cv. AL8/78</strain>
    </source>
</reference>
<dbReference type="EnsemblPlants" id="AET7Gv20740900.21">
    <property type="protein sequence ID" value="AET7Gv20740900.21"/>
    <property type="gene ID" value="AET7Gv20740900"/>
</dbReference>
<dbReference type="GO" id="GO:0047938">
    <property type="term" value="F:glucose-6-phosphate 1-epimerase activity"/>
    <property type="evidence" value="ECO:0007669"/>
    <property type="project" value="TreeGrafter"/>
</dbReference>
<proteinExistence type="predicted"/>
<keyword evidence="2" id="KW-1185">Reference proteome</keyword>
<dbReference type="GO" id="GO:0005737">
    <property type="term" value="C:cytoplasm"/>
    <property type="evidence" value="ECO:0007669"/>
    <property type="project" value="TreeGrafter"/>
</dbReference>
<evidence type="ECO:0000313" key="2">
    <source>
        <dbReference type="Proteomes" id="UP000015105"/>
    </source>
</evidence>
<dbReference type="Gramene" id="AET7Gv20740900.21">
    <property type="protein sequence ID" value="AET7Gv20740900.21"/>
    <property type="gene ID" value="AET7Gv20740900"/>
</dbReference>